<comment type="caution">
    <text evidence="2">The sequence shown here is derived from an EMBL/GenBank/DDBJ whole genome shotgun (WGS) entry which is preliminary data.</text>
</comment>
<proteinExistence type="predicted"/>
<protein>
    <submittedName>
        <fullName evidence="2">Uncharacterized protein</fullName>
    </submittedName>
</protein>
<dbReference type="AlphaFoldDB" id="A0A3D3RE16"/>
<gene>
    <name evidence="2" type="ORF">DIT97_30265</name>
</gene>
<dbReference type="Proteomes" id="UP000263642">
    <property type="component" value="Unassembled WGS sequence"/>
</dbReference>
<keyword evidence="1" id="KW-1133">Transmembrane helix</keyword>
<dbReference type="EMBL" id="DQAY01000189">
    <property type="protein sequence ID" value="HCO27084.1"/>
    <property type="molecule type" value="Genomic_DNA"/>
</dbReference>
<keyword evidence="1" id="KW-0472">Membrane</keyword>
<feature type="transmembrane region" description="Helical" evidence="1">
    <location>
        <begin position="175"/>
        <end position="197"/>
    </location>
</feature>
<evidence type="ECO:0000313" key="2">
    <source>
        <dbReference type="EMBL" id="HCO27084.1"/>
    </source>
</evidence>
<sequence length="238" mass="28247">MFLNEYQYFYALEPRWFRRDRHYRIYLMPDRLCGAYIAGQIFDEQSAAIQLQTFYLFFRYFVKRTLKKRKDREARYDSMDLTENSILQEDDRNFHIDRRQVVSIAVNRKHSFWTPINVGTVKIELTDGSVRRFILIQHQNADQIAKELSLFSPDTDISGKSVPHPIHRKPQQSDWLRFVFVSFVLFGFALFFLVAAILKLPRMNSLLMAPLNLIGALYFLKKALKYRKIPSEDSTIES</sequence>
<accession>A0A3D3RE16</accession>
<evidence type="ECO:0000313" key="3">
    <source>
        <dbReference type="Proteomes" id="UP000263642"/>
    </source>
</evidence>
<keyword evidence="1" id="KW-0812">Transmembrane</keyword>
<name>A0A3D3RE16_9PLAN</name>
<evidence type="ECO:0000256" key="1">
    <source>
        <dbReference type="SAM" id="Phobius"/>
    </source>
</evidence>
<reference evidence="2 3" key="1">
    <citation type="journal article" date="2018" name="Nat. Biotechnol.">
        <title>A standardized bacterial taxonomy based on genome phylogeny substantially revises the tree of life.</title>
        <authorList>
            <person name="Parks D.H."/>
            <person name="Chuvochina M."/>
            <person name="Waite D.W."/>
            <person name="Rinke C."/>
            <person name="Skarshewski A."/>
            <person name="Chaumeil P.A."/>
            <person name="Hugenholtz P."/>
        </authorList>
    </citation>
    <scope>NUCLEOTIDE SEQUENCE [LARGE SCALE GENOMIC DNA]</scope>
    <source>
        <strain evidence="2">UBA9375</strain>
    </source>
</reference>
<feature type="transmembrane region" description="Helical" evidence="1">
    <location>
        <begin position="203"/>
        <end position="220"/>
    </location>
</feature>
<organism evidence="2 3">
    <name type="scientific">Gimesia maris</name>
    <dbReference type="NCBI Taxonomy" id="122"/>
    <lineage>
        <taxon>Bacteria</taxon>
        <taxon>Pseudomonadati</taxon>
        <taxon>Planctomycetota</taxon>
        <taxon>Planctomycetia</taxon>
        <taxon>Planctomycetales</taxon>
        <taxon>Planctomycetaceae</taxon>
        <taxon>Gimesia</taxon>
    </lineage>
</organism>